<dbReference type="SUPFAM" id="SSF53671">
    <property type="entry name" value="Aspartate/ornithine carbamoyltransferase"/>
    <property type="match status" value="1"/>
</dbReference>
<dbReference type="FunFam" id="3.40.50.1370:FF:000008">
    <property type="entry name" value="Ornithine carbamoyltransferase"/>
    <property type="match status" value="1"/>
</dbReference>
<evidence type="ECO:0000256" key="3">
    <source>
        <dbReference type="ARBA" id="ARBA00022679"/>
    </source>
</evidence>
<dbReference type="PROSITE" id="PS00097">
    <property type="entry name" value="CARBAMOYLTRANSFERASE"/>
    <property type="match status" value="1"/>
</dbReference>
<comment type="catalytic activity">
    <reaction evidence="4">
        <text>carbamoyl phosphate + L-ornithine = L-citrulline + phosphate + H(+)</text>
        <dbReference type="Rhea" id="RHEA:19513"/>
        <dbReference type="ChEBI" id="CHEBI:15378"/>
        <dbReference type="ChEBI" id="CHEBI:43474"/>
        <dbReference type="ChEBI" id="CHEBI:46911"/>
        <dbReference type="ChEBI" id="CHEBI:57743"/>
        <dbReference type="ChEBI" id="CHEBI:58228"/>
        <dbReference type="EC" id="2.1.3.3"/>
    </reaction>
</comment>
<dbReference type="PRINTS" id="PR00102">
    <property type="entry name" value="OTCASE"/>
</dbReference>
<gene>
    <name evidence="9" type="primary">argF</name>
    <name evidence="9" type="ORF">DF168_00936</name>
</gene>
<evidence type="ECO:0000259" key="8">
    <source>
        <dbReference type="Pfam" id="PF02729"/>
    </source>
</evidence>
<dbReference type="GO" id="GO:0016597">
    <property type="term" value="F:amino acid binding"/>
    <property type="evidence" value="ECO:0007669"/>
    <property type="project" value="InterPro"/>
</dbReference>
<evidence type="ECO:0000313" key="10">
    <source>
        <dbReference type="Proteomes" id="UP000247465"/>
    </source>
</evidence>
<feature type="domain" description="Aspartate/ornithine carbamoyltransferase carbamoyl-P binding" evidence="8">
    <location>
        <begin position="2"/>
        <end position="141"/>
    </location>
</feature>
<feature type="domain" description="Aspartate/ornithine carbamoyltransferase Asp/Orn-binding" evidence="7">
    <location>
        <begin position="154"/>
        <end position="307"/>
    </location>
</feature>
<dbReference type="GO" id="GO:0042450">
    <property type="term" value="P:L-arginine biosynthetic process via ornithine"/>
    <property type="evidence" value="ECO:0007669"/>
    <property type="project" value="UniProtKB-UniRule"/>
</dbReference>
<dbReference type="AlphaFoldDB" id="A0A2Z4APP9"/>
<dbReference type="GO" id="GO:0004585">
    <property type="term" value="F:ornithine carbamoyltransferase activity"/>
    <property type="evidence" value="ECO:0007669"/>
    <property type="project" value="UniProtKB-UniRule"/>
</dbReference>
<dbReference type="PRINTS" id="PR00100">
    <property type="entry name" value="AOTCASE"/>
</dbReference>
<dbReference type="InterPro" id="IPR006130">
    <property type="entry name" value="Asp/Orn_carbamoylTrfase"/>
</dbReference>
<evidence type="ECO:0000256" key="5">
    <source>
        <dbReference type="NCBIfam" id="TIGR00658"/>
    </source>
</evidence>
<dbReference type="InterPro" id="IPR006131">
    <property type="entry name" value="Asp_carbamoyltransf_Asp/Orn-bd"/>
</dbReference>
<accession>A0A2Z4APP9</accession>
<dbReference type="NCBIfam" id="TIGR00658">
    <property type="entry name" value="orni_carb_tr"/>
    <property type="match status" value="1"/>
</dbReference>
<evidence type="ECO:0000256" key="2">
    <source>
        <dbReference type="ARBA" id="ARBA00013007"/>
    </source>
</evidence>
<dbReference type="EMBL" id="CP029803">
    <property type="protein sequence ID" value="AWT59742.1"/>
    <property type="molecule type" value="Genomic_DNA"/>
</dbReference>
<dbReference type="KEGG" id="mtar:DF168_00936"/>
<dbReference type="InterPro" id="IPR036901">
    <property type="entry name" value="Asp/Orn_carbamoylTrfase_sf"/>
</dbReference>
<dbReference type="Gene3D" id="3.40.50.1370">
    <property type="entry name" value="Aspartate/ornithine carbamoyltransferase"/>
    <property type="match status" value="2"/>
</dbReference>
<protein>
    <recommendedName>
        <fullName evidence="2 5">Ornithine carbamoyltransferase</fullName>
        <ecNumber evidence="2 5">2.1.3.3</ecNumber>
    </recommendedName>
</protein>
<proteinExistence type="inferred from homology"/>
<evidence type="ECO:0000256" key="4">
    <source>
        <dbReference type="ARBA" id="ARBA00048772"/>
    </source>
</evidence>
<dbReference type="InterPro" id="IPR006132">
    <property type="entry name" value="Asp/Orn_carbamoyltranf_P-bd"/>
</dbReference>
<dbReference type="EC" id="2.1.3.3" evidence="2 5"/>
<dbReference type="Pfam" id="PF02729">
    <property type="entry name" value="OTCace_N"/>
    <property type="match status" value="1"/>
</dbReference>
<evidence type="ECO:0000256" key="6">
    <source>
        <dbReference type="RuleBase" id="RU003634"/>
    </source>
</evidence>
<name>A0A2Z4APP9_9BACT</name>
<dbReference type="GO" id="GO:0019240">
    <property type="term" value="P:citrulline biosynthetic process"/>
    <property type="evidence" value="ECO:0007669"/>
    <property type="project" value="TreeGrafter"/>
</dbReference>
<dbReference type="InterPro" id="IPR002292">
    <property type="entry name" value="Orn/put_carbamltrans"/>
</dbReference>
<sequence>MKHFIKETDFSVAELPEVFALARDFKRLRNRHTPPTLKNQTWAMFFFKNSTRTRISFDVGIYELGGNSLYLTQESSQISRGESWSDTAKVMSRYVHGAIIRAYEHKVVEEFAAAGDIPVINALTDFLHPCQSYSDVFTMAEKWSSNDDLINAVKGRKVTFVGDCNSNMAKSLVLAGSVFNFEVALSGPPEFAPKEDLRNLLNENGLQATYVFDNDPMDTVVGSDVVYTDVWVSMGNEQETEERIAILNPYSVTPKLMAQAKPNALFMHCLPAHPGQEVAKEVIEGQQSIIYDQAENRLHMQKAILSVLSEANSNRPIQ</sequence>
<evidence type="ECO:0000259" key="7">
    <source>
        <dbReference type="Pfam" id="PF00185"/>
    </source>
</evidence>
<evidence type="ECO:0000256" key="1">
    <source>
        <dbReference type="ARBA" id="ARBA00007805"/>
    </source>
</evidence>
<dbReference type="PANTHER" id="PTHR45753:SF3">
    <property type="entry name" value="ORNITHINE TRANSCARBAMYLASE, MITOCHONDRIAL"/>
    <property type="match status" value="1"/>
</dbReference>
<dbReference type="PANTHER" id="PTHR45753">
    <property type="entry name" value="ORNITHINE CARBAMOYLTRANSFERASE, MITOCHONDRIAL"/>
    <property type="match status" value="1"/>
</dbReference>
<dbReference type="Proteomes" id="UP000247465">
    <property type="component" value="Chromosome"/>
</dbReference>
<dbReference type="Pfam" id="PF00185">
    <property type="entry name" value="OTCace"/>
    <property type="match status" value="1"/>
</dbReference>
<dbReference type="NCBIfam" id="NF001986">
    <property type="entry name" value="PRK00779.1"/>
    <property type="match status" value="1"/>
</dbReference>
<reference evidence="9 10" key="1">
    <citation type="submission" date="2018-06" db="EMBL/GenBank/DDBJ databases">
        <title>Draft Genome Sequence of a Novel Marine Bacterium Related to the Verrucomicrobia.</title>
        <authorList>
            <person name="Vosseberg J."/>
            <person name="Martijn J."/>
            <person name="Ettema T.J.G."/>
        </authorList>
    </citation>
    <scope>NUCLEOTIDE SEQUENCE [LARGE SCALE GENOMIC DNA]</scope>
    <source>
        <strain evidence="9">TARA_B100001123</strain>
    </source>
</reference>
<organism evidence="9 10">
    <name type="scientific">Candidatus Moanibacter tarae</name>
    <dbReference type="NCBI Taxonomy" id="2200854"/>
    <lineage>
        <taxon>Bacteria</taxon>
        <taxon>Pseudomonadati</taxon>
        <taxon>Verrucomicrobiota</taxon>
        <taxon>Opitutia</taxon>
        <taxon>Puniceicoccales</taxon>
        <taxon>Puniceicoccales incertae sedis</taxon>
        <taxon>Candidatus Moanibacter</taxon>
    </lineage>
</organism>
<comment type="similarity">
    <text evidence="1">Belongs to the aspartate/ornithine carbamoyltransferase superfamily. OTCase family.</text>
</comment>
<evidence type="ECO:0000313" key="9">
    <source>
        <dbReference type="EMBL" id="AWT59742.1"/>
    </source>
</evidence>
<keyword evidence="3 6" id="KW-0808">Transferase</keyword>